<accession>A0A6C0CPZ0</accession>
<dbReference type="EMBL" id="MN739469">
    <property type="protein sequence ID" value="QHT06551.1"/>
    <property type="molecule type" value="Genomic_DNA"/>
</dbReference>
<organism evidence="1">
    <name type="scientific">viral metagenome</name>
    <dbReference type="NCBI Taxonomy" id="1070528"/>
    <lineage>
        <taxon>unclassified sequences</taxon>
        <taxon>metagenomes</taxon>
        <taxon>organismal metagenomes</taxon>
    </lineage>
</organism>
<sequence>MTCGCCGETINRGEEITQVLGSKGRMRARYASFRCHAADADAGCFTPYAYAPTRNEWVHLHCRPQYFRDWGNGSVGYFPIPTAYSYSIDMRKQAAAFDPDWGEDLFDIPRPVWKWESERLEKEIVPIQRCWRNWKKRVAEKARQDWKKKCMEAAVILDTAATEVAHTWQLDLLKYLWMVVRNGRGVCQYIPRNVRDFDFVKHSLFPEDKKFRLEWGNRVMQAAQWLDYANSGQEWDWQYVYLSVLLHYNIFTKKKRVY</sequence>
<reference evidence="1" key="1">
    <citation type="journal article" date="2020" name="Nature">
        <title>Giant virus diversity and host interactions through global metagenomics.</title>
        <authorList>
            <person name="Schulz F."/>
            <person name="Roux S."/>
            <person name="Paez-Espino D."/>
            <person name="Jungbluth S."/>
            <person name="Walsh D.A."/>
            <person name="Denef V.J."/>
            <person name="McMahon K.D."/>
            <person name="Konstantinidis K.T."/>
            <person name="Eloe-Fadrosh E.A."/>
            <person name="Kyrpides N.C."/>
            <person name="Woyke T."/>
        </authorList>
    </citation>
    <scope>NUCLEOTIDE SEQUENCE</scope>
    <source>
        <strain evidence="1">GVMAG-M-3300021425-30</strain>
    </source>
</reference>
<protein>
    <submittedName>
        <fullName evidence="1">Uncharacterized protein</fullName>
    </submittedName>
</protein>
<evidence type="ECO:0000313" key="1">
    <source>
        <dbReference type="EMBL" id="QHT06551.1"/>
    </source>
</evidence>
<proteinExistence type="predicted"/>
<name>A0A6C0CPZ0_9ZZZZ</name>
<dbReference type="AlphaFoldDB" id="A0A6C0CPZ0"/>